<feature type="domain" description="Gfo/Idh/MocA-like oxidoreductase N-terminal" evidence="2">
    <location>
        <begin position="2"/>
        <end position="121"/>
    </location>
</feature>
<dbReference type="SUPFAM" id="SSF55347">
    <property type="entry name" value="Glyceraldehyde-3-phosphate dehydrogenase-like, C-terminal domain"/>
    <property type="match status" value="1"/>
</dbReference>
<dbReference type="Proteomes" id="UP000799770">
    <property type="component" value="Unassembled WGS sequence"/>
</dbReference>
<dbReference type="InterPro" id="IPR036291">
    <property type="entry name" value="NAD(P)-bd_dom_sf"/>
</dbReference>
<feature type="domain" description="GFO/IDH/MocA-like oxidoreductase" evidence="3">
    <location>
        <begin position="139"/>
        <end position="250"/>
    </location>
</feature>
<dbReference type="EMBL" id="ML977310">
    <property type="protein sequence ID" value="KAF2122664.1"/>
    <property type="molecule type" value="Genomic_DNA"/>
</dbReference>
<protein>
    <submittedName>
        <fullName evidence="4">Oxidoreductase-like protein</fullName>
    </submittedName>
</protein>
<evidence type="ECO:0000313" key="4">
    <source>
        <dbReference type="EMBL" id="KAF2122664.1"/>
    </source>
</evidence>
<reference evidence="4" key="1">
    <citation type="journal article" date="2020" name="Stud. Mycol.">
        <title>101 Dothideomycetes genomes: a test case for predicting lifestyles and emergence of pathogens.</title>
        <authorList>
            <person name="Haridas S."/>
            <person name="Albert R."/>
            <person name="Binder M."/>
            <person name="Bloem J."/>
            <person name="Labutti K."/>
            <person name="Salamov A."/>
            <person name="Andreopoulos B."/>
            <person name="Baker S."/>
            <person name="Barry K."/>
            <person name="Bills G."/>
            <person name="Bluhm B."/>
            <person name="Cannon C."/>
            <person name="Castanera R."/>
            <person name="Culley D."/>
            <person name="Daum C."/>
            <person name="Ezra D."/>
            <person name="Gonzalez J."/>
            <person name="Henrissat B."/>
            <person name="Kuo A."/>
            <person name="Liang C."/>
            <person name="Lipzen A."/>
            <person name="Lutzoni F."/>
            <person name="Magnuson J."/>
            <person name="Mondo S."/>
            <person name="Nolan M."/>
            <person name="Ohm R."/>
            <person name="Pangilinan J."/>
            <person name="Park H.-J."/>
            <person name="Ramirez L."/>
            <person name="Alfaro M."/>
            <person name="Sun H."/>
            <person name="Tritt A."/>
            <person name="Yoshinaga Y."/>
            <person name="Zwiers L.-H."/>
            <person name="Turgeon B."/>
            <person name="Goodwin S."/>
            <person name="Spatafora J."/>
            <person name="Crous P."/>
            <person name="Grigoriev I."/>
        </authorList>
    </citation>
    <scope>NUCLEOTIDE SEQUENCE</scope>
    <source>
        <strain evidence="4">CBS 627.86</strain>
    </source>
</reference>
<sequence length="328" mass="35753">MINFGIIGTNWITHSYIAGAQATGKWNLAAVYSRKEDTAKEFASKYEGQKISIHTTLESLASDSNISAVYIASPNSLHYEHAKLILETGKHVVLEKPATCTSAQLSTLFEIAHSKKVVLIEAFRHLHEKNMITLKKSLGKLGPIFGASLNYAQYSSRYDAVLAGERPNIFTLDFGGGSLVDLGVYCVAASIFLFGAPKSSKYYPVILEQTGADGGGTLTLEYEGFAVTIIASKIFASAAPSEVFGRNGTLVVPTITDIESVTYLDPKKKGEKELNLKEEAEEYARIIGEGDWEAVGRWEELSKAVIAVTEGCRRENGLLFPVEREGKD</sequence>
<dbReference type="InterPro" id="IPR055170">
    <property type="entry name" value="GFO_IDH_MocA-like_dom"/>
</dbReference>
<organism evidence="4 5">
    <name type="scientific">Lophiotrema nucula</name>
    <dbReference type="NCBI Taxonomy" id="690887"/>
    <lineage>
        <taxon>Eukaryota</taxon>
        <taxon>Fungi</taxon>
        <taxon>Dikarya</taxon>
        <taxon>Ascomycota</taxon>
        <taxon>Pezizomycotina</taxon>
        <taxon>Dothideomycetes</taxon>
        <taxon>Pleosporomycetidae</taxon>
        <taxon>Pleosporales</taxon>
        <taxon>Lophiotremataceae</taxon>
        <taxon>Lophiotrema</taxon>
    </lineage>
</organism>
<accession>A0A6A5ZUK6</accession>
<evidence type="ECO:0000259" key="3">
    <source>
        <dbReference type="Pfam" id="PF22725"/>
    </source>
</evidence>
<dbReference type="Gene3D" id="3.40.50.720">
    <property type="entry name" value="NAD(P)-binding Rossmann-like Domain"/>
    <property type="match status" value="1"/>
</dbReference>
<comment type="similarity">
    <text evidence="1">Belongs to the Gfo/Idh/MocA family.</text>
</comment>
<dbReference type="InterPro" id="IPR000683">
    <property type="entry name" value="Gfo/Idh/MocA-like_OxRdtase_N"/>
</dbReference>
<dbReference type="PANTHER" id="PTHR43054">
    <property type="match status" value="1"/>
</dbReference>
<dbReference type="PANTHER" id="PTHR43054:SF1">
    <property type="entry name" value="SCYLLO-INOSITOL 2-DEHYDROGENASE (NADP(+)) IOLU"/>
    <property type="match status" value="1"/>
</dbReference>
<dbReference type="SUPFAM" id="SSF51735">
    <property type="entry name" value="NAD(P)-binding Rossmann-fold domains"/>
    <property type="match status" value="1"/>
</dbReference>
<gene>
    <name evidence="4" type="ORF">BDV96DRAFT_4009</name>
</gene>
<name>A0A6A5ZUK6_9PLEO</name>
<evidence type="ECO:0000313" key="5">
    <source>
        <dbReference type="Proteomes" id="UP000799770"/>
    </source>
</evidence>
<dbReference type="OrthoDB" id="2129491at2759"/>
<dbReference type="Gene3D" id="3.30.360.10">
    <property type="entry name" value="Dihydrodipicolinate Reductase, domain 2"/>
    <property type="match status" value="1"/>
</dbReference>
<dbReference type="AlphaFoldDB" id="A0A6A5ZUK6"/>
<dbReference type="GO" id="GO:0000166">
    <property type="term" value="F:nucleotide binding"/>
    <property type="evidence" value="ECO:0007669"/>
    <property type="project" value="InterPro"/>
</dbReference>
<proteinExistence type="inferred from homology"/>
<evidence type="ECO:0000256" key="1">
    <source>
        <dbReference type="ARBA" id="ARBA00010928"/>
    </source>
</evidence>
<evidence type="ECO:0000259" key="2">
    <source>
        <dbReference type="Pfam" id="PF01408"/>
    </source>
</evidence>
<dbReference type="Pfam" id="PF22725">
    <property type="entry name" value="GFO_IDH_MocA_C3"/>
    <property type="match status" value="1"/>
</dbReference>
<keyword evidence="5" id="KW-1185">Reference proteome</keyword>
<dbReference type="Pfam" id="PF01408">
    <property type="entry name" value="GFO_IDH_MocA"/>
    <property type="match status" value="1"/>
</dbReference>